<feature type="region of interest" description="Disordered" evidence="1">
    <location>
        <begin position="103"/>
        <end position="166"/>
    </location>
</feature>
<accession>A0A1E1KSU5</accession>
<dbReference type="EMBL" id="FJUX01000049">
    <property type="protein sequence ID" value="CZT01087.1"/>
    <property type="molecule type" value="Genomic_DNA"/>
</dbReference>
<organism evidence="2 3">
    <name type="scientific">Rhynchosporium agropyri</name>
    <dbReference type="NCBI Taxonomy" id="914238"/>
    <lineage>
        <taxon>Eukaryota</taxon>
        <taxon>Fungi</taxon>
        <taxon>Dikarya</taxon>
        <taxon>Ascomycota</taxon>
        <taxon>Pezizomycotina</taxon>
        <taxon>Leotiomycetes</taxon>
        <taxon>Helotiales</taxon>
        <taxon>Ploettnerulaceae</taxon>
        <taxon>Rhynchosporium</taxon>
    </lineage>
</organism>
<keyword evidence="3" id="KW-1185">Reference proteome</keyword>
<evidence type="ECO:0000313" key="3">
    <source>
        <dbReference type="Proteomes" id="UP000178912"/>
    </source>
</evidence>
<dbReference type="AlphaFoldDB" id="A0A1E1KSU5"/>
<feature type="region of interest" description="Disordered" evidence="1">
    <location>
        <begin position="48"/>
        <end position="76"/>
    </location>
</feature>
<name>A0A1E1KSU5_9HELO</name>
<feature type="compositionally biased region" description="Basic residues" evidence="1">
    <location>
        <begin position="225"/>
        <end position="238"/>
    </location>
</feature>
<protein>
    <submittedName>
        <fullName evidence="2">Uncharacterized protein</fullName>
    </submittedName>
</protein>
<dbReference type="Proteomes" id="UP000178912">
    <property type="component" value="Unassembled WGS sequence"/>
</dbReference>
<feature type="compositionally biased region" description="Polar residues" evidence="1">
    <location>
        <begin position="202"/>
        <end position="214"/>
    </location>
</feature>
<proteinExistence type="predicted"/>
<gene>
    <name evidence="2" type="ORF">RAG0_08890</name>
</gene>
<evidence type="ECO:0000256" key="1">
    <source>
        <dbReference type="SAM" id="MobiDB-lite"/>
    </source>
</evidence>
<sequence>MEFLSQDLFYECSTPSEPPSSYTNWFSLRLSLPLPSISFFRRKIGSGPGTAQTSLHHDQDSHSHVTNHSNIDNAAPPQLPEVLSVMEVACTGHMINYNLPFVPQTPPSTPPQGSRPVFDCSYEEDDYDSTLSTPPLSPSSSRSTSTATTWLSEPSTPTRNSGIEPHCFPISPLSEFSSPSIKPNDICHLLANQKSEWNDTGITSSQITTIPSQESTRKQSLSNKTTKKQKQKQKNRPKYPFHVLETGPFIPEGLHLVQFPASSMIIAPDTLEAGHIIGYGSRAVQSSAFKIARERRQIMRNKIRHYGMGDTLKTVGLHGSTS</sequence>
<evidence type="ECO:0000313" key="2">
    <source>
        <dbReference type="EMBL" id="CZT01087.1"/>
    </source>
</evidence>
<feature type="compositionally biased region" description="Low complexity" evidence="1">
    <location>
        <begin position="129"/>
        <end position="152"/>
    </location>
</feature>
<feature type="region of interest" description="Disordered" evidence="1">
    <location>
        <begin position="202"/>
        <end position="238"/>
    </location>
</feature>
<reference evidence="3" key="1">
    <citation type="submission" date="2016-03" db="EMBL/GenBank/DDBJ databases">
        <authorList>
            <person name="Guldener U."/>
        </authorList>
    </citation>
    <scope>NUCLEOTIDE SEQUENCE [LARGE SCALE GENOMIC DNA]</scope>
    <source>
        <strain evidence="3">04CH-RAC-A.6.1</strain>
    </source>
</reference>
<dbReference type="OrthoDB" id="3563534at2759"/>